<keyword evidence="2" id="KW-0238">DNA-binding</keyword>
<dbReference type="EMBL" id="JAAATY010000004">
    <property type="protein sequence ID" value="NRN64685.1"/>
    <property type="molecule type" value="Genomic_DNA"/>
</dbReference>
<dbReference type="InterPro" id="IPR036894">
    <property type="entry name" value="YbaB-like_sf"/>
</dbReference>
<organism evidence="2 3">
    <name type="scientific">Kibdelosporangium persicum</name>
    <dbReference type="NCBI Taxonomy" id="2698649"/>
    <lineage>
        <taxon>Bacteria</taxon>
        <taxon>Bacillati</taxon>
        <taxon>Actinomycetota</taxon>
        <taxon>Actinomycetes</taxon>
        <taxon>Pseudonocardiales</taxon>
        <taxon>Pseudonocardiaceae</taxon>
        <taxon>Kibdelosporangium</taxon>
    </lineage>
</organism>
<evidence type="ECO:0000256" key="1">
    <source>
        <dbReference type="SAM" id="MobiDB-lite"/>
    </source>
</evidence>
<comment type="caution">
    <text evidence="2">The sequence shown here is derived from an EMBL/GenBank/DDBJ whole genome shotgun (WGS) entry which is preliminary data.</text>
</comment>
<accession>A0ABX2F117</accession>
<proteinExistence type="predicted"/>
<gene>
    <name evidence="2" type="ORF">GC106_18910</name>
</gene>
<dbReference type="Gene3D" id="3.30.1310.10">
    <property type="entry name" value="Nucleoid-associated protein YbaB-like domain"/>
    <property type="match status" value="1"/>
</dbReference>
<name>A0ABX2F117_9PSEU</name>
<reference evidence="2 3" key="1">
    <citation type="submission" date="2020-01" db="EMBL/GenBank/DDBJ databases">
        <title>Kibdelosporangium persica a novel Actinomycetes from a hot desert in Iran.</title>
        <authorList>
            <person name="Safaei N."/>
            <person name="Zaburannyi N."/>
            <person name="Mueller R."/>
            <person name="Wink J."/>
        </authorList>
    </citation>
    <scope>NUCLEOTIDE SEQUENCE [LARGE SCALE GENOMIC DNA]</scope>
    <source>
        <strain evidence="2 3">4NS15</strain>
    </source>
</reference>
<dbReference type="RefSeq" id="WP_173127230.1">
    <property type="nucleotide sequence ID" value="NZ_CBCSGW010000080.1"/>
</dbReference>
<evidence type="ECO:0000313" key="3">
    <source>
        <dbReference type="Proteomes" id="UP000763557"/>
    </source>
</evidence>
<feature type="region of interest" description="Disordered" evidence="1">
    <location>
        <begin position="108"/>
        <end position="133"/>
    </location>
</feature>
<protein>
    <submittedName>
        <fullName evidence="2">YbaB/EbfC DNA-binding family protein</fullName>
    </submittedName>
</protein>
<keyword evidence="3" id="KW-1185">Reference proteome</keyword>
<dbReference type="GO" id="GO:0003677">
    <property type="term" value="F:DNA binding"/>
    <property type="evidence" value="ECO:0007669"/>
    <property type="project" value="UniProtKB-KW"/>
</dbReference>
<sequence length="133" mass="13966">MVGNEDHVQDELDRLGRNVAETGEQVAAVVGRTGPIIGQAASGDNAISVSVSPGGMLRAVDINPAVLGRHPDEVAREVVRLAAQATKIANSRMHSSLRQVMSASAAKSLTDLGMPDEPLPRERDDDEFGGVLT</sequence>
<feature type="compositionally biased region" description="Acidic residues" evidence="1">
    <location>
        <begin position="124"/>
        <end position="133"/>
    </location>
</feature>
<evidence type="ECO:0000313" key="2">
    <source>
        <dbReference type="EMBL" id="NRN64685.1"/>
    </source>
</evidence>
<dbReference type="Proteomes" id="UP000763557">
    <property type="component" value="Unassembled WGS sequence"/>
</dbReference>